<evidence type="ECO:0000256" key="2">
    <source>
        <dbReference type="ARBA" id="ARBA00022964"/>
    </source>
</evidence>
<evidence type="ECO:0000259" key="4">
    <source>
        <dbReference type="Pfam" id="PF05118"/>
    </source>
</evidence>
<dbReference type="Proteomes" id="UP000187209">
    <property type="component" value="Unassembled WGS sequence"/>
</dbReference>
<dbReference type="GO" id="GO:0051213">
    <property type="term" value="F:dioxygenase activity"/>
    <property type="evidence" value="ECO:0007669"/>
    <property type="project" value="UniProtKB-KW"/>
</dbReference>
<dbReference type="InterPro" id="IPR007803">
    <property type="entry name" value="Asp/Arg/Pro-Hydrxlase"/>
</dbReference>
<dbReference type="InterPro" id="IPR051821">
    <property type="entry name" value="Asp/Asn_beta-hydroxylase"/>
</dbReference>
<accession>A0A1R2CHN1</accession>
<gene>
    <name evidence="5" type="ORF">SteCoe_9588</name>
</gene>
<dbReference type="Gene3D" id="2.60.120.330">
    <property type="entry name" value="B-lactam Antibiotic, Isopenicillin N Synthase, Chain"/>
    <property type="match status" value="1"/>
</dbReference>
<dbReference type="SUPFAM" id="SSF51197">
    <property type="entry name" value="Clavaminate synthase-like"/>
    <property type="match status" value="1"/>
</dbReference>
<dbReference type="InterPro" id="IPR027443">
    <property type="entry name" value="IPNS-like_sf"/>
</dbReference>
<dbReference type="EMBL" id="MPUH01000150">
    <property type="protein sequence ID" value="OMJ88460.1"/>
    <property type="molecule type" value="Genomic_DNA"/>
</dbReference>
<evidence type="ECO:0000313" key="5">
    <source>
        <dbReference type="EMBL" id="OMJ88460.1"/>
    </source>
</evidence>
<dbReference type="PANTHER" id="PTHR46332">
    <property type="entry name" value="ASPARTATE BETA-HYDROXYLASE DOMAIN-CONTAINING PROTEIN 2"/>
    <property type="match status" value="1"/>
</dbReference>
<evidence type="ECO:0000313" key="6">
    <source>
        <dbReference type="Proteomes" id="UP000187209"/>
    </source>
</evidence>
<dbReference type="OrthoDB" id="438431at2759"/>
<keyword evidence="3" id="KW-0560">Oxidoreductase</keyword>
<evidence type="ECO:0000256" key="1">
    <source>
        <dbReference type="ARBA" id="ARBA00007730"/>
    </source>
</evidence>
<keyword evidence="2" id="KW-0223">Dioxygenase</keyword>
<reference evidence="5 6" key="1">
    <citation type="submission" date="2016-11" db="EMBL/GenBank/DDBJ databases">
        <title>The macronuclear genome of Stentor coeruleus: a giant cell with tiny introns.</title>
        <authorList>
            <person name="Slabodnick M."/>
            <person name="Ruby J.G."/>
            <person name="Reiff S.B."/>
            <person name="Swart E.C."/>
            <person name="Gosai S."/>
            <person name="Prabakaran S."/>
            <person name="Witkowska E."/>
            <person name="Larue G.E."/>
            <person name="Fisher S."/>
            <person name="Freeman R.M."/>
            <person name="Gunawardena J."/>
            <person name="Chu W."/>
            <person name="Stover N.A."/>
            <person name="Gregory B.D."/>
            <person name="Nowacki M."/>
            <person name="Derisi J."/>
            <person name="Roy S.W."/>
            <person name="Marshall W.F."/>
            <person name="Sood P."/>
        </authorList>
    </citation>
    <scope>NUCLEOTIDE SEQUENCE [LARGE SCALE GENOMIC DNA]</scope>
    <source>
        <strain evidence="5">WM001</strain>
    </source>
</reference>
<comment type="caution">
    <text evidence="5">The sequence shown here is derived from an EMBL/GenBank/DDBJ whole genome shotgun (WGS) entry which is preliminary data.</text>
</comment>
<sequence>MEASDSSETLLFTRLDEILSEYHLNGLQKAAAMKFIKEKIADANCAEVARARFWLLNKINKKQMVPPHERQIGCPDIVPGIRANPWWDNSEFPWLEKVNECYEDIRNELLALYSKGGFQPYRGPSWATGIPAPDIGVQSHDRGDWNVFYLYLHGMEFDDNIAKCPKTVEMIKNVIPRHYEHAFFSAVNPHTHILSHHGPTNKKLRLHLPITGLEGTRLRCADQTECFVEAHAKVFDDSFDHEAWHEGETTRVNLIIDFWHPDLTNDEVKFFKTLQNAKLRAEKRLTAEYQDTFYSVIERAKELRPDDNTWWHLSDLDKNILNTIATSNIEEAEVEVKEEAKE</sequence>
<organism evidence="5 6">
    <name type="scientific">Stentor coeruleus</name>
    <dbReference type="NCBI Taxonomy" id="5963"/>
    <lineage>
        <taxon>Eukaryota</taxon>
        <taxon>Sar</taxon>
        <taxon>Alveolata</taxon>
        <taxon>Ciliophora</taxon>
        <taxon>Postciliodesmatophora</taxon>
        <taxon>Heterotrichea</taxon>
        <taxon>Heterotrichida</taxon>
        <taxon>Stentoridae</taxon>
        <taxon>Stentor</taxon>
    </lineage>
</organism>
<proteinExistence type="inferred from homology"/>
<dbReference type="Pfam" id="PF05118">
    <property type="entry name" value="Asp_Arg_Hydrox"/>
    <property type="match status" value="1"/>
</dbReference>
<dbReference type="PANTHER" id="PTHR46332:SF5">
    <property type="entry name" value="ASPARTATE BETA-HYDROXYLASE DOMAIN CONTAINING 2"/>
    <property type="match status" value="1"/>
</dbReference>
<dbReference type="AlphaFoldDB" id="A0A1R2CHN1"/>
<feature type="domain" description="Aspartyl/asparaginy/proline hydroxylase" evidence="4">
    <location>
        <begin position="102"/>
        <end position="261"/>
    </location>
</feature>
<evidence type="ECO:0000256" key="3">
    <source>
        <dbReference type="ARBA" id="ARBA00023002"/>
    </source>
</evidence>
<comment type="similarity">
    <text evidence="1">Belongs to the aspartyl/asparaginyl beta-hydroxylase family.</text>
</comment>
<dbReference type="GO" id="GO:0016020">
    <property type="term" value="C:membrane"/>
    <property type="evidence" value="ECO:0007669"/>
    <property type="project" value="TreeGrafter"/>
</dbReference>
<protein>
    <recommendedName>
        <fullName evidence="4">Aspartyl/asparaginy/proline hydroxylase domain-containing protein</fullName>
    </recommendedName>
</protein>
<keyword evidence="6" id="KW-1185">Reference proteome</keyword>
<name>A0A1R2CHN1_9CILI</name>